<gene>
    <name evidence="2" type="ORF">LX16_3749</name>
</gene>
<name>A0A562V576_9ACTN</name>
<reference evidence="2 3" key="1">
    <citation type="journal article" date="2013" name="Stand. Genomic Sci.">
        <title>Genomic Encyclopedia of Type Strains, Phase I: The one thousand microbial genomes (KMG-I) project.</title>
        <authorList>
            <person name="Kyrpides N.C."/>
            <person name="Woyke T."/>
            <person name="Eisen J.A."/>
            <person name="Garrity G."/>
            <person name="Lilburn T.G."/>
            <person name="Beck B.J."/>
            <person name="Whitman W.B."/>
            <person name="Hugenholtz P."/>
            <person name="Klenk H.P."/>
        </authorList>
    </citation>
    <scope>NUCLEOTIDE SEQUENCE [LARGE SCALE GENOMIC DNA]</scope>
    <source>
        <strain evidence="2 3">DSM 45044</strain>
    </source>
</reference>
<feature type="signal peptide" evidence="1">
    <location>
        <begin position="1"/>
        <end position="29"/>
    </location>
</feature>
<evidence type="ECO:0000256" key="1">
    <source>
        <dbReference type="SAM" id="SignalP"/>
    </source>
</evidence>
<protein>
    <submittedName>
        <fullName evidence="2">Peptidase inhibitor family I36</fullName>
    </submittedName>
</protein>
<dbReference type="RefSeq" id="WP_147140521.1">
    <property type="nucleotide sequence ID" value="NZ_BAABIJ010000002.1"/>
</dbReference>
<dbReference type="Pfam" id="PF03995">
    <property type="entry name" value="Inhibitor_I36"/>
    <property type="match status" value="1"/>
</dbReference>
<keyword evidence="3" id="KW-1185">Reference proteome</keyword>
<evidence type="ECO:0000313" key="2">
    <source>
        <dbReference type="EMBL" id="TWJ12982.1"/>
    </source>
</evidence>
<keyword evidence="1" id="KW-0732">Signal</keyword>
<proteinExistence type="predicted"/>
<organism evidence="2 3">
    <name type="scientific">Stackebrandtia albiflava</name>
    <dbReference type="NCBI Taxonomy" id="406432"/>
    <lineage>
        <taxon>Bacteria</taxon>
        <taxon>Bacillati</taxon>
        <taxon>Actinomycetota</taxon>
        <taxon>Actinomycetes</taxon>
        <taxon>Glycomycetales</taxon>
        <taxon>Glycomycetaceae</taxon>
        <taxon>Stackebrandtia</taxon>
    </lineage>
</organism>
<evidence type="ECO:0000313" key="3">
    <source>
        <dbReference type="Proteomes" id="UP000321617"/>
    </source>
</evidence>
<feature type="chain" id="PRO_5021903926" evidence="1">
    <location>
        <begin position="30"/>
        <end position="132"/>
    </location>
</feature>
<dbReference type="Proteomes" id="UP000321617">
    <property type="component" value="Unassembled WGS sequence"/>
</dbReference>
<accession>A0A562V576</accession>
<sequence>MNTIRFARAAAVAAGVAAVALSSAATAQAAPAEQLPPGVIALNDGEGCPPMTFCLYRDYRGEGPAYGIAEGYNVNLHEFGMGNTVSTWINNTTMTALVVDADTMHHQVVEAGQWMEESQETNDTADWVVWTH</sequence>
<dbReference type="AlphaFoldDB" id="A0A562V576"/>
<dbReference type="OrthoDB" id="4257180at2"/>
<comment type="caution">
    <text evidence="2">The sequence shown here is derived from an EMBL/GenBank/DDBJ whole genome shotgun (WGS) entry which is preliminary data.</text>
</comment>
<dbReference type="EMBL" id="VLLL01000006">
    <property type="protein sequence ID" value="TWJ12982.1"/>
    <property type="molecule type" value="Genomic_DNA"/>
</dbReference>